<accession>A0A5C6B2D1</accession>
<reference evidence="2 3" key="1">
    <citation type="submission" date="2019-02" db="EMBL/GenBank/DDBJ databases">
        <title>Deep-cultivation of Planctomycetes and their phenomic and genomic characterization uncovers novel biology.</title>
        <authorList>
            <person name="Wiegand S."/>
            <person name="Jogler M."/>
            <person name="Boedeker C."/>
            <person name="Pinto D."/>
            <person name="Vollmers J."/>
            <person name="Rivas-Marin E."/>
            <person name="Kohn T."/>
            <person name="Peeters S.H."/>
            <person name="Heuer A."/>
            <person name="Rast P."/>
            <person name="Oberbeckmann S."/>
            <person name="Bunk B."/>
            <person name="Jeske O."/>
            <person name="Meyerdierks A."/>
            <person name="Storesund J.E."/>
            <person name="Kallscheuer N."/>
            <person name="Luecker S."/>
            <person name="Lage O.M."/>
            <person name="Pohl T."/>
            <person name="Merkel B.J."/>
            <person name="Hornburger P."/>
            <person name="Mueller R.-W."/>
            <person name="Bruemmer F."/>
            <person name="Labrenz M."/>
            <person name="Spormann A.M."/>
            <person name="Op Den Camp H."/>
            <person name="Overmann J."/>
            <person name="Amann R."/>
            <person name="Jetten M.S.M."/>
            <person name="Mascher T."/>
            <person name="Medema M.H."/>
            <person name="Devos D.P."/>
            <person name="Kaster A.-K."/>
            <person name="Ovreas L."/>
            <person name="Rohde M."/>
            <person name="Galperin M.Y."/>
            <person name="Jogler C."/>
        </authorList>
    </citation>
    <scope>NUCLEOTIDE SEQUENCE [LARGE SCALE GENOMIC DNA]</scope>
    <source>
        <strain evidence="2 3">Pla52n</strain>
    </source>
</reference>
<dbReference type="SUPFAM" id="SSF51197">
    <property type="entry name" value="Clavaminate synthase-like"/>
    <property type="match status" value="1"/>
</dbReference>
<protein>
    <submittedName>
        <fullName evidence="2">1-deoxypentalenic acid 11-beta-hydroxylase</fullName>
        <ecNumber evidence="2">1.14.11.35</ecNumber>
    </submittedName>
</protein>
<keyword evidence="2" id="KW-0560">Oxidoreductase</keyword>
<dbReference type="RefSeq" id="WP_231741841.1">
    <property type="nucleotide sequence ID" value="NZ_SJPN01000002.1"/>
</dbReference>
<dbReference type="EC" id="1.14.11.35" evidence="2"/>
<comment type="caution">
    <text evidence="2">The sequence shown here is derived from an EMBL/GenBank/DDBJ whole genome shotgun (WGS) entry which is preliminary data.</text>
</comment>
<evidence type="ECO:0000313" key="2">
    <source>
        <dbReference type="EMBL" id="TWU05997.1"/>
    </source>
</evidence>
<keyword evidence="3" id="KW-1185">Reference proteome</keyword>
<dbReference type="AlphaFoldDB" id="A0A5C6B2D1"/>
<dbReference type="EMBL" id="SJPN01000002">
    <property type="protein sequence ID" value="TWU05997.1"/>
    <property type="molecule type" value="Genomic_DNA"/>
</dbReference>
<dbReference type="GO" id="GO:0016706">
    <property type="term" value="F:2-oxoglutarate-dependent dioxygenase activity"/>
    <property type="evidence" value="ECO:0007669"/>
    <property type="project" value="UniProtKB-ARBA"/>
</dbReference>
<gene>
    <name evidence="2" type="primary">ptlH_1</name>
    <name evidence="2" type="ORF">Pla52n_17130</name>
</gene>
<dbReference type="PANTHER" id="PTHR20883:SF48">
    <property type="entry name" value="ECTOINE DIOXYGENASE"/>
    <property type="match status" value="1"/>
</dbReference>
<organism evidence="2 3">
    <name type="scientific">Stieleria varia</name>
    <dbReference type="NCBI Taxonomy" id="2528005"/>
    <lineage>
        <taxon>Bacteria</taxon>
        <taxon>Pseudomonadati</taxon>
        <taxon>Planctomycetota</taxon>
        <taxon>Planctomycetia</taxon>
        <taxon>Pirellulales</taxon>
        <taxon>Pirellulaceae</taxon>
        <taxon>Stieleria</taxon>
    </lineage>
</organism>
<evidence type="ECO:0000313" key="3">
    <source>
        <dbReference type="Proteomes" id="UP000320176"/>
    </source>
</evidence>
<dbReference type="Gene3D" id="2.60.120.620">
    <property type="entry name" value="q2cbj1_9rhob like domain"/>
    <property type="match status" value="1"/>
</dbReference>
<dbReference type="Proteomes" id="UP000320176">
    <property type="component" value="Unassembled WGS sequence"/>
</dbReference>
<comment type="cofactor">
    <cofactor evidence="1">
        <name>Fe(2+)</name>
        <dbReference type="ChEBI" id="CHEBI:29033"/>
    </cofactor>
</comment>
<evidence type="ECO:0000256" key="1">
    <source>
        <dbReference type="ARBA" id="ARBA00001954"/>
    </source>
</evidence>
<name>A0A5C6B2D1_9BACT</name>
<sequence>MLICDQSLRQFQDDGYLMVRGLFDADEMTGLLRYSKGDSGLDADTITRMDSTGGQSRLALRNELDPGSPYAAVVRSRRMADTMQYLLDAEVYHYHHKMMLKEPRVGGAWEWHQDYGYWYMFGCLYPDMASALLAVDRATRANGCLQVLRGSHKIGRVDHGMSGEQVGADMTRVEQAMKHHELVYCEMEPGDVLFFHANLLHRSDKNESEDPRWSLICCYNTRHNDPFILGKHASYEPLERLEDEAVRQRLTTLG</sequence>
<dbReference type="GO" id="GO:0005506">
    <property type="term" value="F:iron ion binding"/>
    <property type="evidence" value="ECO:0007669"/>
    <property type="project" value="UniProtKB-ARBA"/>
</dbReference>
<dbReference type="Pfam" id="PF05721">
    <property type="entry name" value="PhyH"/>
    <property type="match status" value="1"/>
</dbReference>
<dbReference type="PANTHER" id="PTHR20883">
    <property type="entry name" value="PHYTANOYL-COA DIOXYGENASE DOMAIN CONTAINING 1"/>
    <property type="match status" value="1"/>
</dbReference>
<proteinExistence type="predicted"/>
<dbReference type="InterPro" id="IPR008775">
    <property type="entry name" value="Phytyl_CoA_dOase-like"/>
</dbReference>